<organism evidence="1">
    <name type="scientific">Anguilla anguilla</name>
    <name type="common">European freshwater eel</name>
    <name type="synonym">Muraena anguilla</name>
    <dbReference type="NCBI Taxonomy" id="7936"/>
    <lineage>
        <taxon>Eukaryota</taxon>
        <taxon>Metazoa</taxon>
        <taxon>Chordata</taxon>
        <taxon>Craniata</taxon>
        <taxon>Vertebrata</taxon>
        <taxon>Euteleostomi</taxon>
        <taxon>Actinopterygii</taxon>
        <taxon>Neopterygii</taxon>
        <taxon>Teleostei</taxon>
        <taxon>Anguilliformes</taxon>
        <taxon>Anguillidae</taxon>
        <taxon>Anguilla</taxon>
    </lineage>
</organism>
<accession>A0A0E9TL69</accession>
<protein>
    <submittedName>
        <fullName evidence="1">Uncharacterized protein</fullName>
    </submittedName>
</protein>
<name>A0A0E9TL69_ANGAN</name>
<dbReference type="AlphaFoldDB" id="A0A0E9TL69"/>
<sequence length="42" mass="4266">MPLSDWTIGRVGGLKLRPLCGAVLRGGGGSVPEDCLPQSSGQ</sequence>
<evidence type="ECO:0000313" key="1">
    <source>
        <dbReference type="EMBL" id="JAH53610.1"/>
    </source>
</evidence>
<reference evidence="1" key="2">
    <citation type="journal article" date="2015" name="Fish Shellfish Immunol.">
        <title>Early steps in the European eel (Anguilla anguilla)-Vibrio vulnificus interaction in the gills: Role of the RtxA13 toxin.</title>
        <authorList>
            <person name="Callol A."/>
            <person name="Pajuelo D."/>
            <person name="Ebbesson L."/>
            <person name="Teles M."/>
            <person name="MacKenzie S."/>
            <person name="Amaro C."/>
        </authorList>
    </citation>
    <scope>NUCLEOTIDE SEQUENCE</scope>
</reference>
<reference evidence="1" key="1">
    <citation type="submission" date="2014-11" db="EMBL/GenBank/DDBJ databases">
        <authorList>
            <person name="Amaro Gonzalez C."/>
        </authorList>
    </citation>
    <scope>NUCLEOTIDE SEQUENCE</scope>
</reference>
<dbReference type="EMBL" id="GBXM01054967">
    <property type="protein sequence ID" value="JAH53610.1"/>
    <property type="molecule type" value="Transcribed_RNA"/>
</dbReference>
<proteinExistence type="predicted"/>